<dbReference type="InterPro" id="IPR016197">
    <property type="entry name" value="Chromo-like_dom_sf"/>
</dbReference>
<evidence type="ECO:0000256" key="1">
    <source>
        <dbReference type="SAM" id="MobiDB-lite"/>
    </source>
</evidence>
<proteinExistence type="predicted"/>
<dbReference type="HOGENOM" id="CLU_926203_0_0_1"/>
<dbReference type="GeneID" id="17270305"/>
<dbReference type="RefSeq" id="XP_005777189.1">
    <property type="nucleotide sequence ID" value="XM_005777132.1"/>
</dbReference>
<keyword evidence="4" id="KW-1185">Reference proteome</keyword>
<dbReference type="InterPro" id="IPR023780">
    <property type="entry name" value="Chromo_domain"/>
</dbReference>
<dbReference type="Pfam" id="PF00385">
    <property type="entry name" value="Chromo"/>
    <property type="match status" value="1"/>
</dbReference>
<dbReference type="PROSITE" id="PS50013">
    <property type="entry name" value="CHROMO_2"/>
    <property type="match status" value="1"/>
</dbReference>
<sequence>MASVSFYEEMGFVRVGAVARYASEGTPLDALPLQGYRHWASADESQLEQFGDISYMMALKLLGTCSEPSRNPLGDISYMMALKLLGTCSEPSRNPLGDISYMMALKLLGTCSEPSRNPLGDISYMMALKLSDLKKDPASKGLSKRLVAEWPEVHTSAVRSSHKSSKSHRKKVQVNAAGIEGGSAIKVGDLALNMAEGDDARLQLCYEPERIMEQRLGETGEVQYLIKWKHCPPESNTWEYAGAELLKSEAAKAALARFRKHVRKDALPSVHHHPSQAPRSHKRGGSFDWANASRAELLQAP</sequence>
<accession>A0A0D3JMM5</accession>
<dbReference type="Proteomes" id="UP000013827">
    <property type="component" value="Unassembled WGS sequence"/>
</dbReference>
<evidence type="ECO:0000313" key="4">
    <source>
        <dbReference type="Proteomes" id="UP000013827"/>
    </source>
</evidence>
<dbReference type="EnsemblProtists" id="EOD24760">
    <property type="protein sequence ID" value="EOD24760"/>
    <property type="gene ID" value="EMIHUDRAFT_457715"/>
</dbReference>
<organism evidence="3 4">
    <name type="scientific">Emiliania huxleyi (strain CCMP1516)</name>
    <dbReference type="NCBI Taxonomy" id="280463"/>
    <lineage>
        <taxon>Eukaryota</taxon>
        <taxon>Haptista</taxon>
        <taxon>Haptophyta</taxon>
        <taxon>Prymnesiophyceae</taxon>
        <taxon>Isochrysidales</taxon>
        <taxon>Noelaerhabdaceae</taxon>
        <taxon>Emiliania</taxon>
    </lineage>
</organism>
<evidence type="ECO:0000259" key="2">
    <source>
        <dbReference type="PROSITE" id="PS50013"/>
    </source>
</evidence>
<protein>
    <recommendedName>
        <fullName evidence="2">Chromo domain-containing protein</fullName>
    </recommendedName>
</protein>
<evidence type="ECO:0000313" key="3">
    <source>
        <dbReference type="EnsemblProtists" id="EOD24760"/>
    </source>
</evidence>
<dbReference type="SUPFAM" id="SSF54160">
    <property type="entry name" value="Chromo domain-like"/>
    <property type="match status" value="1"/>
</dbReference>
<dbReference type="PaxDb" id="2903-EOD24760"/>
<feature type="region of interest" description="Disordered" evidence="1">
    <location>
        <begin position="265"/>
        <end position="286"/>
    </location>
</feature>
<dbReference type="CDD" id="cd00024">
    <property type="entry name" value="CD_CSD"/>
    <property type="match status" value="1"/>
</dbReference>
<feature type="compositionally biased region" description="Basic residues" evidence="1">
    <location>
        <begin position="270"/>
        <end position="284"/>
    </location>
</feature>
<feature type="domain" description="Chromo" evidence="2">
    <location>
        <begin position="206"/>
        <end position="239"/>
    </location>
</feature>
<dbReference type="SMART" id="SM00298">
    <property type="entry name" value="CHROMO"/>
    <property type="match status" value="1"/>
</dbReference>
<dbReference type="Gene3D" id="2.40.50.40">
    <property type="match status" value="1"/>
</dbReference>
<name>A0A0D3JMM5_EMIH1</name>
<reference evidence="3" key="2">
    <citation type="submission" date="2024-10" db="UniProtKB">
        <authorList>
            <consortium name="EnsemblProtists"/>
        </authorList>
    </citation>
    <scope>IDENTIFICATION</scope>
</reference>
<dbReference type="AlphaFoldDB" id="A0A0D3JMM5"/>
<dbReference type="InterPro" id="IPR000953">
    <property type="entry name" value="Chromo/chromo_shadow_dom"/>
</dbReference>
<reference evidence="4" key="1">
    <citation type="journal article" date="2013" name="Nature">
        <title>Pan genome of the phytoplankton Emiliania underpins its global distribution.</title>
        <authorList>
            <person name="Read B.A."/>
            <person name="Kegel J."/>
            <person name="Klute M.J."/>
            <person name="Kuo A."/>
            <person name="Lefebvre S.C."/>
            <person name="Maumus F."/>
            <person name="Mayer C."/>
            <person name="Miller J."/>
            <person name="Monier A."/>
            <person name="Salamov A."/>
            <person name="Young J."/>
            <person name="Aguilar M."/>
            <person name="Claverie J.M."/>
            <person name="Frickenhaus S."/>
            <person name="Gonzalez K."/>
            <person name="Herman E.K."/>
            <person name="Lin Y.C."/>
            <person name="Napier J."/>
            <person name="Ogata H."/>
            <person name="Sarno A.F."/>
            <person name="Shmutz J."/>
            <person name="Schroeder D."/>
            <person name="de Vargas C."/>
            <person name="Verret F."/>
            <person name="von Dassow P."/>
            <person name="Valentin K."/>
            <person name="Van de Peer Y."/>
            <person name="Wheeler G."/>
            <person name="Dacks J.B."/>
            <person name="Delwiche C.F."/>
            <person name="Dyhrman S.T."/>
            <person name="Glockner G."/>
            <person name="John U."/>
            <person name="Richards T."/>
            <person name="Worden A.Z."/>
            <person name="Zhang X."/>
            <person name="Grigoriev I.V."/>
            <person name="Allen A.E."/>
            <person name="Bidle K."/>
            <person name="Borodovsky M."/>
            <person name="Bowler C."/>
            <person name="Brownlee C."/>
            <person name="Cock J.M."/>
            <person name="Elias M."/>
            <person name="Gladyshev V.N."/>
            <person name="Groth M."/>
            <person name="Guda C."/>
            <person name="Hadaegh A."/>
            <person name="Iglesias-Rodriguez M.D."/>
            <person name="Jenkins J."/>
            <person name="Jones B.M."/>
            <person name="Lawson T."/>
            <person name="Leese F."/>
            <person name="Lindquist E."/>
            <person name="Lobanov A."/>
            <person name="Lomsadze A."/>
            <person name="Malik S.B."/>
            <person name="Marsh M.E."/>
            <person name="Mackinder L."/>
            <person name="Mock T."/>
            <person name="Mueller-Roeber B."/>
            <person name="Pagarete A."/>
            <person name="Parker M."/>
            <person name="Probert I."/>
            <person name="Quesneville H."/>
            <person name="Raines C."/>
            <person name="Rensing S.A."/>
            <person name="Riano-Pachon D.M."/>
            <person name="Richier S."/>
            <person name="Rokitta S."/>
            <person name="Shiraiwa Y."/>
            <person name="Soanes D.M."/>
            <person name="van der Giezen M."/>
            <person name="Wahlund T.M."/>
            <person name="Williams B."/>
            <person name="Wilson W."/>
            <person name="Wolfe G."/>
            <person name="Wurch L.L."/>
        </authorList>
    </citation>
    <scope>NUCLEOTIDE SEQUENCE</scope>
</reference>
<dbReference type="KEGG" id="ehx:EMIHUDRAFT_457715"/>